<evidence type="ECO:0000256" key="3">
    <source>
        <dbReference type="ARBA" id="ARBA00020392"/>
    </source>
</evidence>
<comment type="subcellular location">
    <subcellularLocation>
        <location evidence="1">Cell membrane</location>
        <topology evidence="1">Peripheral membrane protein</topology>
        <orientation evidence="1">Cytoplasmic side</orientation>
    </subcellularLocation>
</comment>
<feature type="compositionally biased region" description="Basic and acidic residues" evidence="11">
    <location>
        <begin position="40"/>
        <end position="58"/>
    </location>
</feature>
<keyword evidence="7" id="KW-1005">Bacterial flagellum biogenesis</keyword>
<keyword evidence="12" id="KW-0966">Cell projection</keyword>
<evidence type="ECO:0000256" key="5">
    <source>
        <dbReference type="ARBA" id="ARBA00022475"/>
    </source>
</evidence>
<gene>
    <name evidence="12" type="ORF">SAMN02745823_01120</name>
</gene>
<keyword evidence="6" id="KW-0145">Chemotaxis</keyword>
<evidence type="ECO:0000313" key="13">
    <source>
        <dbReference type="Proteomes" id="UP000183995"/>
    </source>
</evidence>
<dbReference type="OrthoDB" id="2087173at2"/>
<feature type="region of interest" description="Disordered" evidence="11">
    <location>
        <begin position="40"/>
        <end position="59"/>
    </location>
</feature>
<keyword evidence="12" id="KW-0969">Cilium</keyword>
<evidence type="ECO:0000256" key="8">
    <source>
        <dbReference type="ARBA" id="ARBA00022927"/>
    </source>
</evidence>
<accession>A0A1M5W9A9</accession>
<reference evidence="12" key="1">
    <citation type="submission" date="2016-11" db="EMBL/GenBank/DDBJ databases">
        <authorList>
            <person name="Jaros S."/>
            <person name="Januszkiewicz K."/>
            <person name="Wedrychowicz H."/>
        </authorList>
    </citation>
    <scope>NUCLEOTIDE SEQUENCE [LARGE SCALE GENOMIC DNA]</scope>
    <source>
        <strain evidence="12">DSM 10068</strain>
    </source>
</reference>
<dbReference type="GO" id="GO:0005886">
    <property type="term" value="C:plasma membrane"/>
    <property type="evidence" value="ECO:0007669"/>
    <property type="project" value="UniProtKB-SubCell"/>
</dbReference>
<keyword evidence="10" id="KW-1006">Bacterial flagellum protein export</keyword>
<dbReference type="STRING" id="1123282.SAMN02745823_01120"/>
<dbReference type="NCBIfam" id="TIGR02473">
    <property type="entry name" value="flagell_FliJ"/>
    <property type="match status" value="1"/>
</dbReference>
<dbReference type="GO" id="GO:0006935">
    <property type="term" value="P:chemotaxis"/>
    <property type="evidence" value="ECO:0007669"/>
    <property type="project" value="UniProtKB-KW"/>
</dbReference>
<dbReference type="GO" id="GO:0071973">
    <property type="term" value="P:bacterial-type flagellum-dependent cell motility"/>
    <property type="evidence" value="ECO:0007669"/>
    <property type="project" value="InterPro"/>
</dbReference>
<evidence type="ECO:0000256" key="6">
    <source>
        <dbReference type="ARBA" id="ARBA00022500"/>
    </source>
</evidence>
<keyword evidence="13" id="KW-1185">Reference proteome</keyword>
<comment type="similarity">
    <text evidence="2">Belongs to the FliJ family.</text>
</comment>
<proteinExistence type="inferred from homology"/>
<keyword evidence="12" id="KW-0282">Flagellum</keyword>
<evidence type="ECO:0000256" key="9">
    <source>
        <dbReference type="ARBA" id="ARBA00023136"/>
    </source>
</evidence>
<name>A0A1M5W9A9_9FIRM</name>
<dbReference type="Pfam" id="PF02050">
    <property type="entry name" value="FliJ"/>
    <property type="match status" value="1"/>
</dbReference>
<keyword evidence="9" id="KW-0472">Membrane</keyword>
<dbReference type="RefSeq" id="WP_073076677.1">
    <property type="nucleotide sequence ID" value="NZ_FQXV01000003.1"/>
</dbReference>
<evidence type="ECO:0000256" key="11">
    <source>
        <dbReference type="SAM" id="MobiDB-lite"/>
    </source>
</evidence>
<evidence type="ECO:0000256" key="10">
    <source>
        <dbReference type="ARBA" id="ARBA00023225"/>
    </source>
</evidence>
<dbReference type="Proteomes" id="UP000183995">
    <property type="component" value="Unassembled WGS sequence"/>
</dbReference>
<sequence>MKKFVFSLNALYDVKKTLRDKLQAEYAAAEAAHRAAVERKESLENTLDEKKEEHEQKAKNGMTVSELLGYDVYFEELQERIKAAALAVDRALQEVNRKRNELVAVFKEIKVLEKLYEKQYGEYLKDLEKSETKAVEDIVSFQITDTKDSEMESAS</sequence>
<dbReference type="GO" id="GO:0044781">
    <property type="term" value="P:bacterial-type flagellum organization"/>
    <property type="evidence" value="ECO:0007669"/>
    <property type="project" value="UniProtKB-KW"/>
</dbReference>
<keyword evidence="4" id="KW-0813">Transport</keyword>
<protein>
    <recommendedName>
        <fullName evidence="3">Flagellar FliJ protein</fullName>
    </recommendedName>
</protein>
<evidence type="ECO:0000256" key="4">
    <source>
        <dbReference type="ARBA" id="ARBA00022448"/>
    </source>
</evidence>
<organism evidence="12 13">
    <name type="scientific">Sporobacter termitidis DSM 10068</name>
    <dbReference type="NCBI Taxonomy" id="1123282"/>
    <lineage>
        <taxon>Bacteria</taxon>
        <taxon>Bacillati</taxon>
        <taxon>Bacillota</taxon>
        <taxon>Clostridia</taxon>
        <taxon>Eubacteriales</taxon>
        <taxon>Oscillospiraceae</taxon>
        <taxon>Sporobacter</taxon>
    </lineage>
</organism>
<dbReference type="GO" id="GO:0015031">
    <property type="term" value="P:protein transport"/>
    <property type="evidence" value="ECO:0007669"/>
    <property type="project" value="UniProtKB-KW"/>
</dbReference>
<dbReference type="InterPro" id="IPR012823">
    <property type="entry name" value="Flagell_FliJ"/>
</dbReference>
<dbReference type="Gene3D" id="1.10.287.1700">
    <property type="match status" value="1"/>
</dbReference>
<evidence type="ECO:0000256" key="7">
    <source>
        <dbReference type="ARBA" id="ARBA00022795"/>
    </source>
</evidence>
<evidence type="ECO:0000313" key="12">
    <source>
        <dbReference type="EMBL" id="SHH83774.1"/>
    </source>
</evidence>
<evidence type="ECO:0000256" key="2">
    <source>
        <dbReference type="ARBA" id="ARBA00010004"/>
    </source>
</evidence>
<dbReference type="EMBL" id="FQXV01000003">
    <property type="protein sequence ID" value="SHH83774.1"/>
    <property type="molecule type" value="Genomic_DNA"/>
</dbReference>
<keyword evidence="5" id="KW-1003">Cell membrane</keyword>
<dbReference type="InterPro" id="IPR053716">
    <property type="entry name" value="Flag_assembly_chemotaxis_eff"/>
</dbReference>
<dbReference type="GO" id="GO:0009288">
    <property type="term" value="C:bacterial-type flagellum"/>
    <property type="evidence" value="ECO:0007669"/>
    <property type="project" value="InterPro"/>
</dbReference>
<keyword evidence="8" id="KW-0653">Protein transport</keyword>
<evidence type="ECO:0000256" key="1">
    <source>
        <dbReference type="ARBA" id="ARBA00004413"/>
    </source>
</evidence>
<dbReference type="AlphaFoldDB" id="A0A1M5W9A9"/>